<dbReference type="InterPro" id="IPR036028">
    <property type="entry name" value="SH3-like_dom_sf"/>
</dbReference>
<evidence type="ECO:0000256" key="4">
    <source>
        <dbReference type="ARBA" id="ARBA00022801"/>
    </source>
</evidence>
<evidence type="ECO:0000259" key="10">
    <source>
        <dbReference type="PROSITE" id="PS50203"/>
    </source>
</evidence>
<organism evidence="11 12">
    <name type="scientific">Symbiodinium microadriaticum</name>
    <name type="common">Dinoflagellate</name>
    <name type="synonym">Zooxanthella microadriatica</name>
    <dbReference type="NCBI Taxonomy" id="2951"/>
    <lineage>
        <taxon>Eukaryota</taxon>
        <taxon>Sar</taxon>
        <taxon>Alveolata</taxon>
        <taxon>Dinophyceae</taxon>
        <taxon>Suessiales</taxon>
        <taxon>Symbiodiniaceae</taxon>
        <taxon>Symbiodinium</taxon>
    </lineage>
</organism>
<evidence type="ECO:0000256" key="3">
    <source>
        <dbReference type="ARBA" id="ARBA00022670"/>
    </source>
</evidence>
<name>A0A1Q9D520_SYMMI</name>
<feature type="domain" description="Calpain catalytic" evidence="10">
    <location>
        <begin position="1"/>
        <end position="276"/>
    </location>
</feature>
<dbReference type="SUPFAM" id="SSF54001">
    <property type="entry name" value="Cysteine proteinases"/>
    <property type="match status" value="1"/>
</dbReference>
<dbReference type="AlphaFoldDB" id="A0A1Q9D520"/>
<keyword evidence="2 7" id="KW-0728">SH3 domain</keyword>
<dbReference type="GO" id="GO:0004198">
    <property type="term" value="F:calcium-dependent cysteine-type endopeptidase activity"/>
    <property type="evidence" value="ECO:0007669"/>
    <property type="project" value="InterPro"/>
</dbReference>
<evidence type="ECO:0000256" key="2">
    <source>
        <dbReference type="ARBA" id="ARBA00022443"/>
    </source>
</evidence>
<evidence type="ECO:0000256" key="7">
    <source>
        <dbReference type="PROSITE-ProRule" id="PRU00192"/>
    </source>
</evidence>
<dbReference type="InterPro" id="IPR001452">
    <property type="entry name" value="SH3_domain"/>
</dbReference>
<evidence type="ECO:0000256" key="6">
    <source>
        <dbReference type="PIRSR" id="PIRSR622684-1"/>
    </source>
</evidence>
<dbReference type="SMART" id="SM00326">
    <property type="entry name" value="SH3"/>
    <property type="match status" value="1"/>
</dbReference>
<dbReference type="Pfam" id="PF00648">
    <property type="entry name" value="Peptidase_C2"/>
    <property type="match status" value="1"/>
</dbReference>
<dbReference type="Gene3D" id="3.90.70.10">
    <property type="entry name" value="Cysteine proteinases"/>
    <property type="match status" value="1"/>
</dbReference>
<dbReference type="InterPro" id="IPR001300">
    <property type="entry name" value="Peptidase_C2_calpain_cat"/>
</dbReference>
<protein>
    <submittedName>
        <fullName evidence="11">Calpain-9</fullName>
    </submittedName>
</protein>
<dbReference type="PANTHER" id="PTHR10183:SF379">
    <property type="entry name" value="CALPAIN-5"/>
    <property type="match status" value="1"/>
</dbReference>
<keyword evidence="12" id="KW-1185">Reference proteome</keyword>
<evidence type="ECO:0000256" key="5">
    <source>
        <dbReference type="ARBA" id="ARBA00022807"/>
    </source>
</evidence>
<dbReference type="PROSITE" id="PS50002">
    <property type="entry name" value="SH3"/>
    <property type="match status" value="1"/>
</dbReference>
<dbReference type="InterPro" id="IPR022684">
    <property type="entry name" value="Calpain_cysteine_protease"/>
</dbReference>
<evidence type="ECO:0000256" key="1">
    <source>
        <dbReference type="ARBA" id="ARBA00007623"/>
    </source>
</evidence>
<keyword evidence="3 8" id="KW-0645">Protease</keyword>
<feature type="active site" evidence="6 8">
    <location>
        <position position="62"/>
    </location>
</feature>
<dbReference type="Pfam" id="PF00018">
    <property type="entry name" value="SH3_1"/>
    <property type="match status" value="1"/>
</dbReference>
<dbReference type="InterPro" id="IPR038765">
    <property type="entry name" value="Papain-like_cys_pep_sf"/>
</dbReference>
<gene>
    <name evidence="11" type="primary">Capn9</name>
    <name evidence="11" type="ORF">AK812_SmicGene28263</name>
</gene>
<accession>A0A1Q9D520</accession>
<dbReference type="OrthoDB" id="409124at2759"/>
<evidence type="ECO:0000259" key="9">
    <source>
        <dbReference type="PROSITE" id="PS50002"/>
    </source>
</evidence>
<evidence type="ECO:0000256" key="8">
    <source>
        <dbReference type="PROSITE-ProRule" id="PRU00239"/>
    </source>
</evidence>
<dbReference type="Proteomes" id="UP000186817">
    <property type="component" value="Unassembled WGS sequence"/>
</dbReference>
<dbReference type="PRINTS" id="PR00704">
    <property type="entry name" value="CALPAIN"/>
</dbReference>
<feature type="active site" evidence="6 8">
    <location>
        <position position="231"/>
    </location>
</feature>
<reference evidence="11 12" key="1">
    <citation type="submission" date="2016-02" db="EMBL/GenBank/DDBJ databases">
        <title>Genome analysis of coral dinoflagellate symbionts highlights evolutionary adaptations to a symbiotic lifestyle.</title>
        <authorList>
            <person name="Aranda M."/>
            <person name="Li Y."/>
            <person name="Liew Y.J."/>
            <person name="Baumgarten S."/>
            <person name="Simakov O."/>
            <person name="Wilson M."/>
            <person name="Piel J."/>
            <person name="Ashoor H."/>
            <person name="Bougouffa S."/>
            <person name="Bajic V.B."/>
            <person name="Ryu T."/>
            <person name="Ravasi T."/>
            <person name="Bayer T."/>
            <person name="Micklem G."/>
            <person name="Kim H."/>
            <person name="Bhak J."/>
            <person name="Lajeunesse T.C."/>
            <person name="Voolstra C.R."/>
        </authorList>
    </citation>
    <scope>NUCLEOTIDE SEQUENCE [LARGE SCALE GENOMIC DNA]</scope>
    <source>
        <strain evidence="11 12">CCMP2467</strain>
    </source>
</reference>
<dbReference type="EMBL" id="LSRX01000724">
    <property type="protein sequence ID" value="OLP90196.1"/>
    <property type="molecule type" value="Genomic_DNA"/>
</dbReference>
<sequence length="488" mass="55667">MRGRTFEDDKSVLWVDHEKPGWDCTVGEPAGWKRAQEMRDDYKLFQDNGSFNDIDQGRTGDCYLLGGLASIAANRKTFFRQVFVAYDMEVGVFGLLFCKDSHFTYVIVDDILATASDGREPRYAASVDRSELWLCILEKAFFKHYTCVNVGDDEFDHPEKFFGKLQHALQSGELMTTGFQEPSKGKYANMGGGAEGQCGEKGLPFGLHGGHCYSLLRVVEANDTRLLCMRNPWAHGEWKGPWGDNSEEWNDEMREACGMTSKDDGVFWMAVEDFVQVSHKAAFTRTFGPSWQSVKSYNRFSNEPLRARAKKPYQAQDDAEISFQKGDMLEVLEVQGYWSKGKVEKTGEEGFYRTKDAEMKTASCYKYEFSLSDMADEAPVLLALMRENQKQCREWNKRKEDGKNYKNYKYSTGYWFIFNSAGKRVAKQRINARHVWQYLPTGDGPYTVYITCPAGAGKRFSVQGFAPHGSMRLKQLECSYSDFLDQCG</sequence>
<feature type="domain" description="SH3" evidence="9">
    <location>
        <begin position="302"/>
        <end position="362"/>
    </location>
</feature>
<comment type="similarity">
    <text evidence="1">Belongs to the peptidase C2 family.</text>
</comment>
<keyword evidence="4 8" id="KW-0378">Hydrolase</keyword>
<dbReference type="Gene3D" id="2.30.30.40">
    <property type="entry name" value="SH3 Domains"/>
    <property type="match status" value="1"/>
</dbReference>
<dbReference type="SMART" id="SM00230">
    <property type="entry name" value="CysPc"/>
    <property type="match status" value="1"/>
</dbReference>
<dbReference type="GO" id="GO:0006508">
    <property type="term" value="P:proteolysis"/>
    <property type="evidence" value="ECO:0007669"/>
    <property type="project" value="UniProtKB-KW"/>
</dbReference>
<dbReference type="PROSITE" id="PS50203">
    <property type="entry name" value="CALPAIN_CAT"/>
    <property type="match status" value="1"/>
</dbReference>
<evidence type="ECO:0000313" key="12">
    <source>
        <dbReference type="Proteomes" id="UP000186817"/>
    </source>
</evidence>
<evidence type="ECO:0000313" key="11">
    <source>
        <dbReference type="EMBL" id="OLP90196.1"/>
    </source>
</evidence>
<feature type="active site" evidence="6 8">
    <location>
        <position position="211"/>
    </location>
</feature>
<comment type="caution">
    <text evidence="11">The sequence shown here is derived from an EMBL/GenBank/DDBJ whole genome shotgun (WGS) entry which is preliminary data.</text>
</comment>
<proteinExistence type="inferred from homology"/>
<dbReference type="SUPFAM" id="SSF50044">
    <property type="entry name" value="SH3-domain"/>
    <property type="match status" value="1"/>
</dbReference>
<keyword evidence="5 8" id="KW-0788">Thiol protease</keyword>
<dbReference type="OMA" id="WNDEMRE"/>
<dbReference type="PANTHER" id="PTHR10183">
    <property type="entry name" value="CALPAIN"/>
    <property type="match status" value="1"/>
</dbReference>